<dbReference type="Pfam" id="PF00005">
    <property type="entry name" value="ABC_tran"/>
    <property type="match status" value="2"/>
</dbReference>
<keyword evidence="6 8" id="KW-1133">Transmembrane helix</keyword>
<accession>A0AAV8WSR8</accession>
<dbReference type="PANTHER" id="PTHR24223">
    <property type="entry name" value="ATP-BINDING CASSETTE SUB-FAMILY C"/>
    <property type="match status" value="1"/>
</dbReference>
<evidence type="ECO:0000256" key="8">
    <source>
        <dbReference type="SAM" id="Phobius"/>
    </source>
</evidence>
<dbReference type="GO" id="GO:0016020">
    <property type="term" value="C:membrane"/>
    <property type="evidence" value="ECO:0007669"/>
    <property type="project" value="UniProtKB-SubCell"/>
</dbReference>
<proteinExistence type="predicted"/>
<keyword evidence="5" id="KW-0067">ATP-binding</keyword>
<dbReference type="FunFam" id="1.20.1560.10:FF:000026">
    <property type="entry name" value="Multidrug resistance-associated protein lethal(2)03659"/>
    <property type="match status" value="1"/>
</dbReference>
<dbReference type="InterPro" id="IPR036640">
    <property type="entry name" value="ABC1_TM_sf"/>
</dbReference>
<evidence type="ECO:0000259" key="10">
    <source>
        <dbReference type="PROSITE" id="PS50929"/>
    </source>
</evidence>
<dbReference type="Gene3D" id="3.40.50.300">
    <property type="entry name" value="P-loop containing nucleotide triphosphate hydrolases"/>
    <property type="match status" value="2"/>
</dbReference>
<feature type="transmembrane region" description="Helical" evidence="8">
    <location>
        <begin position="910"/>
        <end position="932"/>
    </location>
</feature>
<dbReference type="InterPro" id="IPR003593">
    <property type="entry name" value="AAA+_ATPase"/>
</dbReference>
<evidence type="ECO:0000256" key="7">
    <source>
        <dbReference type="ARBA" id="ARBA00023136"/>
    </source>
</evidence>
<keyword evidence="4" id="KW-0547">Nucleotide-binding</keyword>
<comment type="caution">
    <text evidence="11">The sequence shown here is derived from an EMBL/GenBank/DDBJ whole genome shotgun (WGS) entry which is preliminary data.</text>
</comment>
<comment type="subcellular location">
    <subcellularLocation>
        <location evidence="1">Membrane</location>
        <topology evidence="1">Multi-pass membrane protein</topology>
    </subcellularLocation>
</comment>
<evidence type="ECO:0000256" key="3">
    <source>
        <dbReference type="ARBA" id="ARBA00022692"/>
    </source>
</evidence>
<feature type="transmembrane region" description="Helical" evidence="8">
    <location>
        <begin position="355"/>
        <end position="376"/>
    </location>
</feature>
<name>A0AAV8WSR8_9CUCU</name>
<evidence type="ECO:0000313" key="12">
    <source>
        <dbReference type="Proteomes" id="UP001162156"/>
    </source>
</evidence>
<sequence>MEEIRYSEANKIKKRHPIERANILSHIFFCWLLPYFVKGFKRELNEDDMYETLEKDESKRLGDKLEAAWNYQVAHKKNPSLWMALLKIFRREIILSAVFKMLIEILRLSQPLFIHRLLQFYEPNQTDMTKQDAYMYAGFIVFVGFVVVLCNHNYQLRVMHLGMKLRVAACSLIYRKALKLSKTALAETNIGQMVNLLSNDVGRFDFATQLVHNLWIAPIKTVITMYLIYAYVGPTGLIGAFFLLLFIPFQMYMGKKTSQYRLRTAIRTDERVRLMSEIITGIQVIKMYTWEKPFSKLVEMTRLKEMQQIRSTSIIRAITMSCNLVLNRAAIYLCILTYVITGNTVNASYAFTLTSFYGILRLTLTMFFPLAVTQIAETNVSIKRIRHFLLYDEIALNNEISTNINTELLNTSKYQNGVNGILPLTQRQGISIRLKNVAVKWIHSLPENNLENINFAVNSKQLVAVVGTVGAGKTTLLHTILKELPPLEGSVDVEGTVSYASQEPWLFGGSIRQNIIFGQEFDAKKIRRSGARGVMLSGGQKARINLARSVYKDADIYLLDDPLSAVDTHVGKQLFDECICGYIKNKCVVLVTHQLQYLKNVLTIYLLESGKVQTSGSYSELKATEGKFSNLLADSGEEIEEKSDRQFNHVKNKEKDGEIQVAPTQEKEERGVGKISGGVYKSYLRSGGNWCKIILLIMAFVISQITASGTDYFISIWANVEQWRAADNIATNNYNIGNDTNLITTEADPFNISEATLESFLHKILTERNAIIIYSCLVLITITLTIVRSISFFRFCMRASTRLHNLMFNKIVYATMRFFNTNPPGRILNRFSKDIGAVDETLIFLATSRDVKRVEAVTRSPIYTHLTASLQGLTTIRAFGAQEILKQEFDNYQNKYTAAYFMFLGANRTFGFWLDFHCIIYIALVTVSILFVESEIFGGNVGLAITQSMNLTGMFQWGMIQWSELENQMTSVERIQEYIEIKPEADERVKEPPKCWPKEGDIKFDNMCLRYSPDDPYVLKNLTFEILPNEKIGIVGRTGAGKSSLIAALFRLTDMDGTILIDNVNTKEIPLYSLRSKISIIPQEPVLFSGMLRKNLDPFDEYNDEDIKILAAPSFSVSRSHVKDYRSMFTAGTTLWNALDEVELKQAVVDLPAGLDSKISEGGSNFSVGQRQLLCLARAVIRNNKILVLDEATANVDSHTDGLIQTTIRRKFADCTVLTIAHRLHTIMDSDKVLVMDAGKAVEFDHPYKLLQNPNGVFYGLVKQTGRGMAENLTAIAHGNYKNINL</sequence>
<dbReference type="EMBL" id="JANEYF010005087">
    <property type="protein sequence ID" value="KAJ8929217.1"/>
    <property type="molecule type" value="Genomic_DNA"/>
</dbReference>
<evidence type="ECO:0000313" key="11">
    <source>
        <dbReference type="EMBL" id="KAJ8929217.1"/>
    </source>
</evidence>
<dbReference type="FunFam" id="1.20.1560.10:FF:000229">
    <property type="entry name" value="ABC transporter, putative"/>
    <property type="match status" value="1"/>
</dbReference>
<dbReference type="InterPro" id="IPR003439">
    <property type="entry name" value="ABC_transporter-like_ATP-bd"/>
</dbReference>
<feature type="transmembrane region" description="Helical" evidence="8">
    <location>
        <begin position="235"/>
        <end position="253"/>
    </location>
</feature>
<dbReference type="Gene3D" id="1.20.1560.10">
    <property type="entry name" value="ABC transporter type 1, transmembrane domain"/>
    <property type="match status" value="3"/>
</dbReference>
<evidence type="ECO:0000256" key="6">
    <source>
        <dbReference type="ARBA" id="ARBA00022989"/>
    </source>
</evidence>
<dbReference type="GO" id="GO:0005524">
    <property type="term" value="F:ATP binding"/>
    <property type="evidence" value="ECO:0007669"/>
    <property type="project" value="UniProtKB-KW"/>
</dbReference>
<keyword evidence="7 8" id="KW-0472">Membrane</keyword>
<dbReference type="InterPro" id="IPR027417">
    <property type="entry name" value="P-loop_NTPase"/>
</dbReference>
<feature type="domain" description="ABC transporter" evidence="9">
    <location>
        <begin position="1002"/>
        <end position="1263"/>
    </location>
</feature>
<dbReference type="SUPFAM" id="SSF90123">
    <property type="entry name" value="ABC transporter transmembrane region"/>
    <property type="match status" value="2"/>
</dbReference>
<dbReference type="PROSITE" id="PS50929">
    <property type="entry name" value="ABC_TM1F"/>
    <property type="match status" value="2"/>
</dbReference>
<feature type="transmembrane region" description="Helical" evidence="8">
    <location>
        <begin position="693"/>
        <end position="714"/>
    </location>
</feature>
<organism evidence="11 12">
    <name type="scientific">Rhamnusium bicolor</name>
    <dbReference type="NCBI Taxonomy" id="1586634"/>
    <lineage>
        <taxon>Eukaryota</taxon>
        <taxon>Metazoa</taxon>
        <taxon>Ecdysozoa</taxon>
        <taxon>Arthropoda</taxon>
        <taxon>Hexapoda</taxon>
        <taxon>Insecta</taxon>
        <taxon>Pterygota</taxon>
        <taxon>Neoptera</taxon>
        <taxon>Endopterygota</taxon>
        <taxon>Coleoptera</taxon>
        <taxon>Polyphaga</taxon>
        <taxon>Cucujiformia</taxon>
        <taxon>Chrysomeloidea</taxon>
        <taxon>Cerambycidae</taxon>
        <taxon>Lepturinae</taxon>
        <taxon>Rhagiini</taxon>
        <taxon>Rhamnusium</taxon>
    </lineage>
</organism>
<evidence type="ECO:0000256" key="4">
    <source>
        <dbReference type="ARBA" id="ARBA00022741"/>
    </source>
</evidence>
<keyword evidence="2" id="KW-0813">Transport</keyword>
<dbReference type="SUPFAM" id="SSF52540">
    <property type="entry name" value="P-loop containing nucleoside triphosphate hydrolases"/>
    <property type="match status" value="2"/>
</dbReference>
<dbReference type="GO" id="GO:0140359">
    <property type="term" value="F:ABC-type transporter activity"/>
    <property type="evidence" value="ECO:0007669"/>
    <property type="project" value="InterPro"/>
</dbReference>
<dbReference type="PANTHER" id="PTHR24223:SF448">
    <property type="entry name" value="FI20146P1-RELATED"/>
    <property type="match status" value="1"/>
</dbReference>
<keyword evidence="12" id="KW-1185">Reference proteome</keyword>
<dbReference type="PROSITE" id="PS50893">
    <property type="entry name" value="ABC_TRANSPORTER_2"/>
    <property type="match status" value="2"/>
</dbReference>
<feature type="domain" description="ABC transmembrane type-1" evidence="10">
    <location>
        <begin position="94"/>
        <end position="376"/>
    </location>
</feature>
<reference evidence="11" key="1">
    <citation type="journal article" date="2023" name="Insect Mol. Biol.">
        <title>Genome sequencing provides insights into the evolution of gene families encoding plant cell wall-degrading enzymes in longhorned beetles.</title>
        <authorList>
            <person name="Shin N.R."/>
            <person name="Okamura Y."/>
            <person name="Kirsch R."/>
            <person name="Pauchet Y."/>
        </authorList>
    </citation>
    <scope>NUCLEOTIDE SEQUENCE</scope>
    <source>
        <strain evidence="11">RBIC_L_NR</strain>
    </source>
</reference>
<dbReference type="InterPro" id="IPR050173">
    <property type="entry name" value="ABC_transporter_C-like"/>
</dbReference>
<feature type="transmembrane region" description="Helical" evidence="8">
    <location>
        <begin position="771"/>
        <end position="793"/>
    </location>
</feature>
<evidence type="ECO:0000256" key="2">
    <source>
        <dbReference type="ARBA" id="ARBA00022448"/>
    </source>
</evidence>
<dbReference type="CDD" id="cd03244">
    <property type="entry name" value="ABCC_MRP_domain2"/>
    <property type="match status" value="1"/>
</dbReference>
<dbReference type="FunFam" id="3.40.50.300:FF:000565">
    <property type="entry name" value="ABC bile acid transporter"/>
    <property type="match status" value="1"/>
</dbReference>
<dbReference type="PROSITE" id="PS00211">
    <property type="entry name" value="ABC_TRANSPORTER_1"/>
    <property type="match status" value="2"/>
</dbReference>
<feature type="domain" description="ABC transporter" evidence="9">
    <location>
        <begin position="432"/>
        <end position="634"/>
    </location>
</feature>
<dbReference type="InterPro" id="IPR017871">
    <property type="entry name" value="ABC_transporter-like_CS"/>
</dbReference>
<evidence type="ECO:0000256" key="1">
    <source>
        <dbReference type="ARBA" id="ARBA00004141"/>
    </source>
</evidence>
<evidence type="ECO:0000259" key="9">
    <source>
        <dbReference type="PROSITE" id="PS50893"/>
    </source>
</evidence>
<protein>
    <submittedName>
        <fullName evidence="11">Uncharacterized protein</fullName>
    </submittedName>
</protein>
<keyword evidence="3 8" id="KW-0812">Transmembrane</keyword>
<feature type="transmembrane region" description="Helical" evidence="8">
    <location>
        <begin position="314"/>
        <end position="340"/>
    </location>
</feature>
<gene>
    <name evidence="11" type="ORF">NQ314_018096</name>
</gene>
<dbReference type="GO" id="GO:0016887">
    <property type="term" value="F:ATP hydrolysis activity"/>
    <property type="evidence" value="ECO:0007669"/>
    <property type="project" value="InterPro"/>
</dbReference>
<dbReference type="Proteomes" id="UP001162156">
    <property type="component" value="Unassembled WGS sequence"/>
</dbReference>
<dbReference type="Pfam" id="PF00664">
    <property type="entry name" value="ABC_membrane"/>
    <property type="match status" value="3"/>
</dbReference>
<evidence type="ECO:0000256" key="5">
    <source>
        <dbReference type="ARBA" id="ARBA00022840"/>
    </source>
</evidence>
<dbReference type="CDD" id="cd03250">
    <property type="entry name" value="ABCC_MRP_domain1"/>
    <property type="match status" value="1"/>
</dbReference>
<feature type="transmembrane region" description="Helical" evidence="8">
    <location>
        <begin position="133"/>
        <end position="154"/>
    </location>
</feature>
<feature type="domain" description="ABC transmembrane type-1" evidence="10">
    <location>
        <begin position="694"/>
        <end position="967"/>
    </location>
</feature>
<dbReference type="InterPro" id="IPR011527">
    <property type="entry name" value="ABC1_TM_dom"/>
</dbReference>
<dbReference type="SMART" id="SM00382">
    <property type="entry name" value="AAA"/>
    <property type="match status" value="2"/>
</dbReference>